<dbReference type="Gene3D" id="3.40.1350.10">
    <property type="match status" value="1"/>
</dbReference>
<reference evidence="2" key="1">
    <citation type="submission" date="2021-06" db="EMBL/GenBank/DDBJ databases">
        <authorList>
            <person name="Kallberg Y."/>
            <person name="Tangrot J."/>
            <person name="Rosling A."/>
        </authorList>
    </citation>
    <scope>NUCLEOTIDE SEQUENCE</scope>
    <source>
        <strain evidence="2">IA702</strain>
    </source>
</reference>
<protein>
    <submittedName>
        <fullName evidence="2">6470_t:CDS:1</fullName>
    </submittedName>
</protein>
<evidence type="ECO:0000256" key="1">
    <source>
        <dbReference type="SAM" id="Coils"/>
    </source>
</evidence>
<keyword evidence="1" id="KW-0175">Coiled coil</keyword>
<accession>A0A9N9CIG8</accession>
<dbReference type="Proteomes" id="UP000789572">
    <property type="component" value="Unassembled WGS sequence"/>
</dbReference>
<dbReference type="GO" id="GO:0003676">
    <property type="term" value="F:nucleic acid binding"/>
    <property type="evidence" value="ECO:0007669"/>
    <property type="project" value="InterPro"/>
</dbReference>
<dbReference type="EMBL" id="CAJVPJ010001818">
    <property type="protein sequence ID" value="CAG8604677.1"/>
    <property type="molecule type" value="Genomic_DNA"/>
</dbReference>
<evidence type="ECO:0000313" key="2">
    <source>
        <dbReference type="EMBL" id="CAG8604677.1"/>
    </source>
</evidence>
<feature type="non-terminal residue" evidence="2">
    <location>
        <position position="1"/>
    </location>
</feature>
<comment type="caution">
    <text evidence="2">The sequence shown here is derived from an EMBL/GenBank/DDBJ whole genome shotgun (WGS) entry which is preliminary data.</text>
</comment>
<organism evidence="2 3">
    <name type="scientific">Paraglomus occultum</name>
    <dbReference type="NCBI Taxonomy" id="144539"/>
    <lineage>
        <taxon>Eukaryota</taxon>
        <taxon>Fungi</taxon>
        <taxon>Fungi incertae sedis</taxon>
        <taxon>Mucoromycota</taxon>
        <taxon>Glomeromycotina</taxon>
        <taxon>Glomeromycetes</taxon>
        <taxon>Paraglomerales</taxon>
        <taxon>Paraglomeraceae</taxon>
        <taxon>Paraglomus</taxon>
    </lineage>
</organism>
<gene>
    <name evidence="2" type="ORF">POCULU_LOCUS7649</name>
</gene>
<sequence length="112" mass="12724">PQDIQQLKGSLDNWPLETTVGILVANGVNRFTKDAVSEAQSSRHHIILVGTKDLIKKIRDYQPRQQNGGLVRASELQVQFKKELEKTSSEVQQLKSEIAKLRHFLISFSKNK</sequence>
<evidence type="ECO:0000313" key="3">
    <source>
        <dbReference type="Proteomes" id="UP000789572"/>
    </source>
</evidence>
<dbReference type="AlphaFoldDB" id="A0A9N9CIG8"/>
<name>A0A9N9CIG8_9GLOM</name>
<dbReference type="InterPro" id="IPR011856">
    <property type="entry name" value="tRNA_endonuc-like_dom_sf"/>
</dbReference>
<keyword evidence="3" id="KW-1185">Reference proteome</keyword>
<proteinExistence type="predicted"/>
<feature type="coiled-coil region" evidence="1">
    <location>
        <begin position="77"/>
        <end position="104"/>
    </location>
</feature>